<evidence type="ECO:0000313" key="3">
    <source>
        <dbReference type="Proteomes" id="UP000198959"/>
    </source>
</evidence>
<organism evidence="2 3">
    <name type="scientific">Micromonospora pallida</name>
    <dbReference type="NCBI Taxonomy" id="145854"/>
    <lineage>
        <taxon>Bacteria</taxon>
        <taxon>Bacillati</taxon>
        <taxon>Actinomycetota</taxon>
        <taxon>Actinomycetes</taxon>
        <taxon>Micromonosporales</taxon>
        <taxon>Micromonosporaceae</taxon>
        <taxon>Micromonospora</taxon>
    </lineage>
</organism>
<evidence type="ECO:0000313" key="2">
    <source>
        <dbReference type="EMBL" id="SCL36541.1"/>
    </source>
</evidence>
<proteinExistence type="predicted"/>
<accession>A0A1C6T481</accession>
<feature type="region of interest" description="Disordered" evidence="1">
    <location>
        <begin position="1"/>
        <end position="104"/>
    </location>
</feature>
<protein>
    <submittedName>
        <fullName evidence="2">Uncharacterized protein</fullName>
    </submittedName>
</protein>
<gene>
    <name evidence="2" type="ORF">GA0074692_4379</name>
</gene>
<reference evidence="3" key="1">
    <citation type="submission" date="2016-06" db="EMBL/GenBank/DDBJ databases">
        <authorList>
            <person name="Varghese N."/>
            <person name="Submissions Spin"/>
        </authorList>
    </citation>
    <scope>NUCLEOTIDE SEQUENCE [LARGE SCALE GENOMIC DNA]</scope>
    <source>
        <strain evidence="3">DSM 43817</strain>
    </source>
</reference>
<evidence type="ECO:0000256" key="1">
    <source>
        <dbReference type="SAM" id="MobiDB-lite"/>
    </source>
</evidence>
<keyword evidence="3" id="KW-1185">Reference proteome</keyword>
<sequence>MAGTAPGGRPADAWSSPTEAQGVASRRGRIGQEEALAAGAFAVEEPPEEPFDDPPELPPLLADDDEEEDDEPESPPEDPPDDESDLPPLPLVSESEPAERESVR</sequence>
<dbReference type="Proteomes" id="UP000198959">
    <property type="component" value="Unassembled WGS sequence"/>
</dbReference>
<feature type="compositionally biased region" description="Acidic residues" evidence="1">
    <location>
        <begin position="45"/>
        <end position="55"/>
    </location>
</feature>
<dbReference type="EMBL" id="FMHW01000002">
    <property type="protein sequence ID" value="SCL36541.1"/>
    <property type="molecule type" value="Genomic_DNA"/>
</dbReference>
<name>A0A1C6T481_9ACTN</name>
<dbReference type="AlphaFoldDB" id="A0A1C6T481"/>
<feature type="compositionally biased region" description="Acidic residues" evidence="1">
    <location>
        <begin position="62"/>
        <end position="85"/>
    </location>
</feature>